<evidence type="ECO:0000313" key="2">
    <source>
        <dbReference type="EMBL" id="MFC5460019.1"/>
    </source>
</evidence>
<proteinExistence type="predicted"/>
<dbReference type="SUPFAM" id="SSF53901">
    <property type="entry name" value="Thiolase-like"/>
    <property type="match status" value="1"/>
</dbReference>
<dbReference type="InterPro" id="IPR016039">
    <property type="entry name" value="Thiolase-like"/>
</dbReference>
<dbReference type="Proteomes" id="UP001596050">
    <property type="component" value="Unassembled WGS sequence"/>
</dbReference>
<evidence type="ECO:0000256" key="1">
    <source>
        <dbReference type="SAM" id="Phobius"/>
    </source>
</evidence>
<reference evidence="3" key="1">
    <citation type="journal article" date="2019" name="Int. J. Syst. Evol. Microbiol.">
        <title>The Global Catalogue of Microorganisms (GCM) 10K type strain sequencing project: providing services to taxonomists for standard genome sequencing and annotation.</title>
        <authorList>
            <consortium name="The Broad Institute Genomics Platform"/>
            <consortium name="The Broad Institute Genome Sequencing Center for Infectious Disease"/>
            <person name="Wu L."/>
            <person name="Ma J."/>
        </authorList>
    </citation>
    <scope>NUCLEOTIDE SEQUENCE [LARGE SCALE GENOMIC DNA]</scope>
    <source>
        <strain evidence="3">KACC 12649</strain>
    </source>
</reference>
<evidence type="ECO:0000313" key="3">
    <source>
        <dbReference type="Proteomes" id="UP001596050"/>
    </source>
</evidence>
<organism evidence="2 3">
    <name type="scientific">Massilia niabensis</name>
    <dbReference type="NCBI Taxonomy" id="544910"/>
    <lineage>
        <taxon>Bacteria</taxon>
        <taxon>Pseudomonadati</taxon>
        <taxon>Pseudomonadota</taxon>
        <taxon>Betaproteobacteria</taxon>
        <taxon>Burkholderiales</taxon>
        <taxon>Oxalobacteraceae</taxon>
        <taxon>Telluria group</taxon>
        <taxon>Massilia</taxon>
    </lineage>
</organism>
<name>A0ABW0L2W8_9BURK</name>
<evidence type="ECO:0008006" key="4">
    <source>
        <dbReference type="Google" id="ProtNLM"/>
    </source>
</evidence>
<feature type="transmembrane region" description="Helical" evidence="1">
    <location>
        <begin position="20"/>
        <end position="37"/>
    </location>
</feature>
<keyword evidence="1" id="KW-0472">Membrane</keyword>
<keyword evidence="1" id="KW-0812">Transmembrane</keyword>
<accession>A0ABW0L2W8</accession>
<keyword evidence="3" id="KW-1185">Reference proteome</keyword>
<comment type="caution">
    <text evidence="2">The sequence shown here is derived from an EMBL/GenBank/DDBJ whole genome shotgun (WGS) entry which is preliminary data.</text>
</comment>
<sequence>MTSTTLRPRRTVPGWLKTGLLAALVFALCWGGAIAWWQSAGSEPGAGDLALMLLALPCGLLLVLRLGTKFVLPRPAVPAAATRPAPGASTPAASAPLLAILATALRSPHGASAEELAAAIADGKARGDLDPELVDDKGFPITTARREDAADEASQEEIHDWLAANNMADIRFSDAQWRALTLGTAVVRDLAGHAASELLPMEGWPSTLRLIPILPATWTVEQRTSASAWFKHVIAQFGWPPASVMCVDILAAMGSAPSSVLSQFAFQASSASSHLTALIIACESNIDQETADRWETDGVLFTPARLQGLIPGEGAAGLLLTDLGSIKSQPDAVYAQLDPFVEVRRDTSIDENKRTDMTPLAGLVEQACKQAAIEISAVGMIVADTGERANRTLELMGLASSALPQLESSSDVACVGASSGTCGAVPYLTALALAHHHALERAAPALCMSNEDSHHRCATLVRPASLQS</sequence>
<gene>
    <name evidence="2" type="ORF">ACFPN5_09375</name>
</gene>
<dbReference type="RefSeq" id="WP_379782440.1">
    <property type="nucleotide sequence ID" value="NZ_JBHSMU010000009.1"/>
</dbReference>
<keyword evidence="1" id="KW-1133">Transmembrane helix</keyword>
<protein>
    <recommendedName>
        <fullName evidence="4">3-oxoacyl-ACP synthase</fullName>
    </recommendedName>
</protein>
<feature type="transmembrane region" description="Helical" evidence="1">
    <location>
        <begin position="49"/>
        <end position="67"/>
    </location>
</feature>
<dbReference type="EMBL" id="JBHSMU010000009">
    <property type="protein sequence ID" value="MFC5460019.1"/>
    <property type="molecule type" value="Genomic_DNA"/>
</dbReference>